<proteinExistence type="predicted"/>
<keyword evidence="2" id="KW-1185">Reference proteome</keyword>
<comment type="caution">
    <text evidence="1">The sequence shown here is derived from an EMBL/GenBank/DDBJ whole genome shotgun (WGS) entry which is preliminary data.</text>
</comment>
<dbReference type="Proteomes" id="UP000648722">
    <property type="component" value="Unassembled WGS sequence"/>
</dbReference>
<evidence type="ECO:0000313" key="1">
    <source>
        <dbReference type="EMBL" id="GGG95162.1"/>
    </source>
</evidence>
<reference evidence="2" key="1">
    <citation type="journal article" date="2019" name="Int. J. Syst. Evol. Microbiol.">
        <title>The Global Catalogue of Microorganisms (GCM) 10K type strain sequencing project: providing services to taxonomists for standard genome sequencing and annotation.</title>
        <authorList>
            <consortium name="The Broad Institute Genomics Platform"/>
            <consortium name="The Broad Institute Genome Sequencing Center for Infectious Disease"/>
            <person name="Wu L."/>
            <person name="Ma J."/>
        </authorList>
    </citation>
    <scope>NUCLEOTIDE SEQUENCE [LARGE SCALE GENOMIC DNA]</scope>
    <source>
        <strain evidence="2">CGMCC 1.12766</strain>
    </source>
</reference>
<dbReference type="EMBL" id="BMFS01000003">
    <property type="protein sequence ID" value="GGG95162.1"/>
    <property type="molecule type" value="Genomic_DNA"/>
</dbReference>
<organism evidence="1 2">
    <name type="scientific">Glycocaulis albus</name>
    <dbReference type="NCBI Taxonomy" id="1382801"/>
    <lineage>
        <taxon>Bacteria</taxon>
        <taxon>Pseudomonadati</taxon>
        <taxon>Pseudomonadota</taxon>
        <taxon>Alphaproteobacteria</taxon>
        <taxon>Maricaulales</taxon>
        <taxon>Maricaulaceae</taxon>
        <taxon>Glycocaulis</taxon>
    </lineage>
</organism>
<protein>
    <recommendedName>
        <fullName evidence="3">Lipoprotein</fullName>
    </recommendedName>
</protein>
<accession>A0ABQ1XJC0</accession>
<dbReference type="RefSeq" id="WP_188451311.1">
    <property type="nucleotide sequence ID" value="NZ_BMFS01000003.1"/>
</dbReference>
<evidence type="ECO:0008006" key="3">
    <source>
        <dbReference type="Google" id="ProtNLM"/>
    </source>
</evidence>
<gene>
    <name evidence="1" type="ORF">GCM10007420_08350</name>
</gene>
<name>A0ABQ1XJC0_9PROT</name>
<dbReference type="PROSITE" id="PS51257">
    <property type="entry name" value="PROKAR_LIPOPROTEIN"/>
    <property type="match status" value="1"/>
</dbReference>
<evidence type="ECO:0000313" key="2">
    <source>
        <dbReference type="Proteomes" id="UP000648722"/>
    </source>
</evidence>
<sequence>MKPALHAAFAGLFAVAGCVAEEAREPLWEETPEMEAARLLHEAVCANWPDPHALYDAAWQGNLDAIDCEIASDEWRFAISTGYEHVDYSRLQTGYRRWQVSGERDERALAAARNMPRFEVAGEVAYHGYRLRKASNPDEPLLSHDPCWELNDIQLELVRVAIPDEESAPCLARWGIAG</sequence>